<evidence type="ECO:0000256" key="1">
    <source>
        <dbReference type="SAM" id="MobiDB-lite"/>
    </source>
</evidence>
<dbReference type="InterPro" id="IPR037191">
    <property type="entry name" value="VPS9_dom_sf"/>
</dbReference>
<feature type="domain" description="VPS9" evidence="3">
    <location>
        <begin position="598"/>
        <end position="730"/>
    </location>
</feature>
<feature type="compositionally biased region" description="Polar residues" evidence="1">
    <location>
        <begin position="140"/>
        <end position="162"/>
    </location>
</feature>
<dbReference type="SUPFAM" id="SSF109993">
    <property type="entry name" value="VPS9 domain"/>
    <property type="match status" value="1"/>
</dbReference>
<feature type="compositionally biased region" description="Low complexity" evidence="1">
    <location>
        <begin position="222"/>
        <end position="234"/>
    </location>
</feature>
<protein>
    <recommendedName>
        <fullName evidence="6">VPS9 domain-containing protein</fullName>
    </recommendedName>
</protein>
<dbReference type="PaxDb" id="2850-Phatr44656"/>
<feature type="region of interest" description="Disordered" evidence="1">
    <location>
        <begin position="1"/>
        <end position="25"/>
    </location>
</feature>
<evidence type="ECO:0000313" key="4">
    <source>
        <dbReference type="EMBL" id="EEC50043.1"/>
    </source>
</evidence>
<reference evidence="4 5" key="1">
    <citation type="journal article" date="2008" name="Nature">
        <title>The Phaeodactylum genome reveals the evolutionary history of diatom genomes.</title>
        <authorList>
            <person name="Bowler C."/>
            <person name="Allen A.E."/>
            <person name="Badger J.H."/>
            <person name="Grimwood J."/>
            <person name="Jabbari K."/>
            <person name="Kuo A."/>
            <person name="Maheswari U."/>
            <person name="Martens C."/>
            <person name="Maumus F."/>
            <person name="Otillar R.P."/>
            <person name="Rayko E."/>
            <person name="Salamov A."/>
            <person name="Vandepoele K."/>
            <person name="Beszteri B."/>
            <person name="Gruber A."/>
            <person name="Heijde M."/>
            <person name="Katinka M."/>
            <person name="Mock T."/>
            <person name="Valentin K."/>
            <person name="Verret F."/>
            <person name="Berges J.A."/>
            <person name="Brownlee C."/>
            <person name="Cadoret J.P."/>
            <person name="Chiovitti A."/>
            <person name="Choi C.J."/>
            <person name="Coesel S."/>
            <person name="De Martino A."/>
            <person name="Detter J.C."/>
            <person name="Durkin C."/>
            <person name="Falciatore A."/>
            <person name="Fournet J."/>
            <person name="Haruta M."/>
            <person name="Huysman M.J."/>
            <person name="Jenkins B.D."/>
            <person name="Jiroutova K."/>
            <person name="Jorgensen R.E."/>
            <person name="Joubert Y."/>
            <person name="Kaplan A."/>
            <person name="Kroger N."/>
            <person name="Kroth P.G."/>
            <person name="La Roche J."/>
            <person name="Lindquist E."/>
            <person name="Lommer M."/>
            <person name="Martin-Jezequel V."/>
            <person name="Lopez P.J."/>
            <person name="Lucas S."/>
            <person name="Mangogna M."/>
            <person name="McGinnis K."/>
            <person name="Medlin L.K."/>
            <person name="Montsant A."/>
            <person name="Oudot-Le Secq M.P."/>
            <person name="Napoli C."/>
            <person name="Obornik M."/>
            <person name="Parker M.S."/>
            <person name="Petit J.L."/>
            <person name="Porcel B.M."/>
            <person name="Poulsen N."/>
            <person name="Robison M."/>
            <person name="Rychlewski L."/>
            <person name="Rynearson T.A."/>
            <person name="Schmutz J."/>
            <person name="Shapiro H."/>
            <person name="Siaut M."/>
            <person name="Stanley M."/>
            <person name="Sussman M.R."/>
            <person name="Taylor A.R."/>
            <person name="Vardi A."/>
            <person name="von Dassow P."/>
            <person name="Vyverman W."/>
            <person name="Willis A."/>
            <person name="Wyrwicz L.S."/>
            <person name="Rokhsar D.S."/>
            <person name="Weissenbach J."/>
            <person name="Armbrust E.V."/>
            <person name="Green B.R."/>
            <person name="Van de Peer Y."/>
            <person name="Grigoriev I.V."/>
        </authorList>
    </citation>
    <scope>NUCLEOTIDE SEQUENCE [LARGE SCALE GENOMIC DNA]</scope>
    <source>
        <strain evidence="4 5">CCAP 1055/1</strain>
    </source>
</reference>
<dbReference type="PROSITE" id="PS51205">
    <property type="entry name" value="VPS9"/>
    <property type="match status" value="1"/>
</dbReference>
<evidence type="ECO:0000313" key="5">
    <source>
        <dbReference type="Proteomes" id="UP000000759"/>
    </source>
</evidence>
<feature type="compositionally biased region" description="Basic and acidic residues" evidence="1">
    <location>
        <begin position="166"/>
        <end position="185"/>
    </location>
</feature>
<feature type="domain" description="Phorbol-ester/DAG-type" evidence="2">
    <location>
        <begin position="60"/>
        <end position="121"/>
    </location>
</feature>
<accession>B7FUU1</accession>
<evidence type="ECO:0008006" key="6">
    <source>
        <dbReference type="Google" id="ProtNLM"/>
    </source>
</evidence>
<dbReference type="InParanoid" id="B7FUU1"/>
<dbReference type="PROSITE" id="PS50081">
    <property type="entry name" value="ZF_DAG_PE_2"/>
    <property type="match status" value="1"/>
</dbReference>
<dbReference type="RefSeq" id="XP_002178378.1">
    <property type="nucleotide sequence ID" value="XM_002178342.1"/>
</dbReference>
<feature type="compositionally biased region" description="Acidic residues" evidence="1">
    <location>
        <begin position="1"/>
        <end position="16"/>
    </location>
</feature>
<dbReference type="Pfam" id="PF02204">
    <property type="entry name" value="VPS9"/>
    <property type="match status" value="1"/>
</dbReference>
<dbReference type="HOGENOM" id="CLU_368633_0_0_1"/>
<evidence type="ECO:0000259" key="3">
    <source>
        <dbReference type="PROSITE" id="PS51205"/>
    </source>
</evidence>
<dbReference type="GeneID" id="7197647"/>
<dbReference type="Gene3D" id="1.20.1050.80">
    <property type="entry name" value="VPS9 domain"/>
    <property type="match status" value="1"/>
</dbReference>
<keyword evidence="5" id="KW-1185">Reference proteome</keyword>
<dbReference type="SMART" id="SM00167">
    <property type="entry name" value="VPS9"/>
    <property type="match status" value="1"/>
</dbReference>
<feature type="region of interest" description="Disordered" evidence="1">
    <location>
        <begin position="132"/>
        <end position="206"/>
    </location>
</feature>
<feature type="region of interest" description="Disordered" evidence="1">
    <location>
        <begin position="220"/>
        <end position="249"/>
    </location>
</feature>
<dbReference type="InterPro" id="IPR002219">
    <property type="entry name" value="PKC_DAG/PE"/>
</dbReference>
<dbReference type="Proteomes" id="UP000000759">
    <property type="component" value="Chromosome 4"/>
</dbReference>
<proteinExistence type="predicted"/>
<evidence type="ECO:0000259" key="2">
    <source>
        <dbReference type="PROSITE" id="PS50081"/>
    </source>
</evidence>
<name>B7FUU1_PHATC</name>
<gene>
    <name evidence="4" type="ORF">PHATRDRAFT_44656</name>
</gene>
<dbReference type="EMBL" id="CM000607">
    <property type="protein sequence ID" value="EEC50043.1"/>
    <property type="molecule type" value="Genomic_DNA"/>
</dbReference>
<organism evidence="4 5">
    <name type="scientific">Phaeodactylum tricornutum (strain CCAP 1055/1)</name>
    <dbReference type="NCBI Taxonomy" id="556484"/>
    <lineage>
        <taxon>Eukaryota</taxon>
        <taxon>Sar</taxon>
        <taxon>Stramenopiles</taxon>
        <taxon>Ochrophyta</taxon>
        <taxon>Bacillariophyta</taxon>
        <taxon>Bacillariophyceae</taxon>
        <taxon>Bacillariophycidae</taxon>
        <taxon>Naviculales</taxon>
        <taxon>Phaeodactylaceae</taxon>
        <taxon>Phaeodactylum</taxon>
    </lineage>
</organism>
<dbReference type="AlphaFoldDB" id="B7FUU1"/>
<dbReference type="InterPro" id="IPR003123">
    <property type="entry name" value="VPS9"/>
</dbReference>
<reference evidence="5" key="2">
    <citation type="submission" date="2008-08" db="EMBL/GenBank/DDBJ databases">
        <authorList>
            <consortium name="Diatom Consortium"/>
            <person name="Grigoriev I."/>
            <person name="Grimwood J."/>
            <person name="Kuo A."/>
            <person name="Otillar R.P."/>
            <person name="Salamov A."/>
            <person name="Detter J.C."/>
            <person name="Lindquist E."/>
            <person name="Shapiro H."/>
            <person name="Lucas S."/>
            <person name="Glavina del Rio T."/>
            <person name="Pitluck S."/>
            <person name="Rokhsar D."/>
            <person name="Bowler C."/>
        </authorList>
    </citation>
    <scope>GENOME REANNOTATION</scope>
    <source>
        <strain evidence="5">CCAP 1055/1</strain>
    </source>
</reference>
<dbReference type="eggNOG" id="ENOG502SCQ2">
    <property type="taxonomic scope" value="Eukaryota"/>
</dbReference>
<dbReference type="OrthoDB" id="48314at2759"/>
<dbReference type="KEGG" id="pti:PHATRDRAFT_44656"/>
<sequence length="756" mass="81968">MSVCVDDIDNDDDESSTGEKSIGNRCASPPVHAMLDTPDVVEQTIQTMETKHLCVPAQHGHAFQPIHFAFGLRTCAACRGRLGVVVFGHNEAQGIVKCVTCQVLAHRRCALAPNVLWQNHCVGTIRQLADTSKENETGKTESTSIGNLDTASTVTDTVQPNPLNEAVHERDNGDTKDASKRHLDNPTDWGLTWTDQGPPHHWASSPQNISLAIPTISLQSRTSSSSSSSTTTTSNVANDGEDSATGVESTTTPALHYANHPFASVSRALQENVVAHFRRRGASTDSTTADQADENGIVPKALQVDAVPDSKPVDDHDQHHPLLKLASGTYEAAKASVTLPRRIGVATVAGGIAGGMAGIVLAGPAGALAGYKLGQACGMLGVILEGSVSIGVFVASVATAGYTAQQLQEMNERRVLTMGEESTSLKVLLVRPNIQIDPIWAQICTDAKRDAPKESTQPFHMFSDGFNVRYRRDEDIVKADEDEIPTNDKILLLVSRILNDKSSMPGYVYRALIEQFCIRGEERARVLQESTSVTALSTRSRRDDAHAVIKHVTATLLEVRPGFGHSRAITELTAAAVESLVFGKLYDSVFGEIAFETEEIDTKLLDRVAEFEASEHSINKELVSEQALAALCTLPEAHSAVDKLHYGVKFLELLSSHFSESGNPICADSLLKMACQHILAAKLPQMNAEVAFLEEFARDEQLLKGREGYALVTLQASMHFLNLSQDFYRDIFAQEDTEDNIPLEPSEKGTYKLNGQ</sequence>